<protein>
    <submittedName>
        <fullName evidence="1">Uncharacterized protein</fullName>
    </submittedName>
</protein>
<evidence type="ECO:0000313" key="2">
    <source>
        <dbReference type="Proteomes" id="UP000410492"/>
    </source>
</evidence>
<proteinExistence type="predicted"/>
<dbReference type="AlphaFoldDB" id="A0A653CVJ7"/>
<dbReference type="Proteomes" id="UP000410492">
    <property type="component" value="Unassembled WGS sequence"/>
</dbReference>
<reference evidence="1 2" key="1">
    <citation type="submission" date="2019-01" db="EMBL/GenBank/DDBJ databases">
        <authorList>
            <person name="Sayadi A."/>
        </authorList>
    </citation>
    <scope>NUCLEOTIDE SEQUENCE [LARGE SCALE GENOMIC DNA]</scope>
</reference>
<dbReference type="EMBL" id="CAACVG010008867">
    <property type="protein sequence ID" value="VEN51297.1"/>
    <property type="molecule type" value="Genomic_DNA"/>
</dbReference>
<accession>A0A653CVJ7</accession>
<name>A0A653CVJ7_CALMS</name>
<gene>
    <name evidence="1" type="ORF">CALMAC_LOCUS11816</name>
</gene>
<organism evidence="1 2">
    <name type="scientific">Callosobruchus maculatus</name>
    <name type="common">Southern cowpea weevil</name>
    <name type="synonym">Pulse bruchid</name>
    <dbReference type="NCBI Taxonomy" id="64391"/>
    <lineage>
        <taxon>Eukaryota</taxon>
        <taxon>Metazoa</taxon>
        <taxon>Ecdysozoa</taxon>
        <taxon>Arthropoda</taxon>
        <taxon>Hexapoda</taxon>
        <taxon>Insecta</taxon>
        <taxon>Pterygota</taxon>
        <taxon>Neoptera</taxon>
        <taxon>Endopterygota</taxon>
        <taxon>Coleoptera</taxon>
        <taxon>Polyphaga</taxon>
        <taxon>Cucujiformia</taxon>
        <taxon>Chrysomeloidea</taxon>
        <taxon>Chrysomelidae</taxon>
        <taxon>Bruchinae</taxon>
        <taxon>Bruchini</taxon>
        <taxon>Callosobruchus</taxon>
    </lineage>
</organism>
<evidence type="ECO:0000313" key="1">
    <source>
        <dbReference type="EMBL" id="VEN51297.1"/>
    </source>
</evidence>
<sequence length="88" mass="9980">RLPSNPPKPTTTIAACCDIAAAEAVNRHGQLRHHRRYHLNLVTKEPSRITPELREAGKKFPTRASERLVPVSIGSHWRIPSEIQRKDN</sequence>
<keyword evidence="2" id="KW-1185">Reference proteome</keyword>
<feature type="non-terminal residue" evidence="1">
    <location>
        <position position="1"/>
    </location>
</feature>